<accession>K6V5T0</accession>
<dbReference type="InterPro" id="IPR000399">
    <property type="entry name" value="TPP-bd_CS"/>
</dbReference>
<reference evidence="9 10" key="1">
    <citation type="submission" date="2012-08" db="EMBL/GenBank/DDBJ databases">
        <title>Whole genome shotgun sequence of Austwickia chelonae NBRC 105200.</title>
        <authorList>
            <person name="Yoshida I."/>
            <person name="Hosoyama A."/>
            <person name="Tsuchikane K."/>
            <person name="Katsumata H."/>
            <person name="Ando Y."/>
            <person name="Ohji S."/>
            <person name="Hamada M."/>
            <person name="Tamura T."/>
            <person name="Yamazoe A."/>
            <person name="Yamazaki S."/>
            <person name="Fujita N."/>
        </authorList>
    </citation>
    <scope>NUCLEOTIDE SEQUENCE [LARGE SCALE GENOMIC DNA]</scope>
    <source>
        <strain evidence="9 10">NBRC 105200</strain>
    </source>
</reference>
<dbReference type="Gene3D" id="3.40.50.970">
    <property type="match status" value="2"/>
</dbReference>
<evidence type="ECO:0000259" key="8">
    <source>
        <dbReference type="Pfam" id="PF02776"/>
    </source>
</evidence>
<dbReference type="GO" id="GO:0009099">
    <property type="term" value="P:L-valine biosynthetic process"/>
    <property type="evidence" value="ECO:0007669"/>
    <property type="project" value="TreeGrafter"/>
</dbReference>
<feature type="domain" description="Thiamine pyrophosphate enzyme central" evidence="6">
    <location>
        <begin position="213"/>
        <end position="343"/>
    </location>
</feature>
<evidence type="ECO:0000256" key="1">
    <source>
        <dbReference type="ARBA" id="ARBA00001964"/>
    </source>
</evidence>
<dbReference type="OrthoDB" id="4959782at2"/>
<dbReference type="GO" id="GO:0005948">
    <property type="term" value="C:acetolactate synthase complex"/>
    <property type="evidence" value="ECO:0007669"/>
    <property type="project" value="TreeGrafter"/>
</dbReference>
<dbReference type="InterPro" id="IPR011766">
    <property type="entry name" value="TPP_enzyme_TPP-bd"/>
</dbReference>
<comment type="caution">
    <text evidence="9">The sequence shown here is derived from an EMBL/GenBank/DDBJ whole genome shotgun (WGS) entry which is preliminary data.</text>
</comment>
<dbReference type="GO" id="GO:0050660">
    <property type="term" value="F:flavin adenine dinucleotide binding"/>
    <property type="evidence" value="ECO:0007669"/>
    <property type="project" value="TreeGrafter"/>
</dbReference>
<dbReference type="CDD" id="cd07035">
    <property type="entry name" value="TPP_PYR_POX_like"/>
    <property type="match status" value="1"/>
</dbReference>
<dbReference type="CDD" id="cd00568">
    <property type="entry name" value="TPP_enzymes"/>
    <property type="match status" value="1"/>
</dbReference>
<dbReference type="eggNOG" id="COG0028">
    <property type="taxonomic scope" value="Bacteria"/>
</dbReference>
<sequence length="563" mass="59020">MAEKEHATTEAHDIPTSQLTSNGPTGGDLLVSMMRDAGVDVAFGVISIHNIPLVEAVDRELRFVPVRHEAAAVNAADGYARATGRIGVALTSTGTGAGNAAGAMLEALTAQSRVLHITGNVDSAVLGDDRGVYHEVPRQLDMLKAVSGSALRIEQAGHARRVLAEAVRRLSTPPHLPVSIDWPIDLQYTADPAEQEPIQERTARPATPVAQEITEAAALLRTASRPLIWAGGGARRVGPALAELARVWNAGILTGANGRGSVPEDHPLCIGNFATTEEVRTLIEQADCLLTVGSHLRGHETNNFELPLPSTHVQIDLDPDAIGRNYPTTLGITADATGVVPALLSELGAPNTQNHWAEQVRAAAVSARNSHRADIGAYAAVCDAMHSRLPRESPRVRDVTIPGSTWGNRLLPVYDPTTNIFAAGGGIGQGLAMAIGAAVACPDLPVLAMVGDGGLAVHLGELCTLAGERPHVVLVLFNDSGYGVLRHMQTEQGAPPRGVDLCTPDFATLSDSLDLPHTKVGDPQAFDAALAVALAHPGPSVIEIEVPALRPQPKPFVPPVDVP</sequence>
<evidence type="ECO:0000256" key="2">
    <source>
        <dbReference type="ARBA" id="ARBA00007812"/>
    </source>
</evidence>
<dbReference type="Pfam" id="PF02776">
    <property type="entry name" value="TPP_enzyme_N"/>
    <property type="match status" value="1"/>
</dbReference>
<dbReference type="InterPro" id="IPR029035">
    <property type="entry name" value="DHS-like_NAD/FAD-binding_dom"/>
</dbReference>
<dbReference type="InterPro" id="IPR029061">
    <property type="entry name" value="THDP-binding"/>
</dbReference>
<dbReference type="GO" id="GO:0000287">
    <property type="term" value="F:magnesium ion binding"/>
    <property type="evidence" value="ECO:0007669"/>
    <property type="project" value="InterPro"/>
</dbReference>
<protein>
    <submittedName>
        <fullName evidence="9">Putative acetolactate synthase large subunit</fullName>
    </submittedName>
</protein>
<evidence type="ECO:0000256" key="4">
    <source>
        <dbReference type="RuleBase" id="RU362132"/>
    </source>
</evidence>
<feature type="domain" description="Thiamine pyrophosphate enzyme TPP-binding" evidence="7">
    <location>
        <begin position="405"/>
        <end position="544"/>
    </location>
</feature>
<dbReference type="Pfam" id="PF02775">
    <property type="entry name" value="TPP_enzyme_C"/>
    <property type="match status" value="1"/>
</dbReference>
<dbReference type="InterPro" id="IPR012000">
    <property type="entry name" value="Thiamin_PyroP_enz_cen_dom"/>
</dbReference>
<gene>
    <name evidence="9" type="ORF">AUCHE_05_04710</name>
</gene>
<dbReference type="EMBL" id="BAGZ01000005">
    <property type="protein sequence ID" value="GAB77558.1"/>
    <property type="molecule type" value="Genomic_DNA"/>
</dbReference>
<keyword evidence="10" id="KW-1185">Reference proteome</keyword>
<dbReference type="GO" id="GO:0030976">
    <property type="term" value="F:thiamine pyrophosphate binding"/>
    <property type="evidence" value="ECO:0007669"/>
    <property type="project" value="InterPro"/>
</dbReference>
<dbReference type="Proteomes" id="UP000008495">
    <property type="component" value="Unassembled WGS sequence"/>
</dbReference>
<dbReference type="InterPro" id="IPR045229">
    <property type="entry name" value="TPP_enz"/>
</dbReference>
<evidence type="ECO:0000259" key="6">
    <source>
        <dbReference type="Pfam" id="PF00205"/>
    </source>
</evidence>
<dbReference type="PANTHER" id="PTHR18968">
    <property type="entry name" value="THIAMINE PYROPHOSPHATE ENZYMES"/>
    <property type="match status" value="1"/>
</dbReference>
<dbReference type="Gene3D" id="3.40.50.1220">
    <property type="entry name" value="TPP-binding domain"/>
    <property type="match status" value="1"/>
</dbReference>
<comment type="similarity">
    <text evidence="2 4">Belongs to the TPP enzyme family.</text>
</comment>
<feature type="compositionally biased region" description="Basic and acidic residues" evidence="5">
    <location>
        <begin position="1"/>
        <end position="13"/>
    </location>
</feature>
<dbReference type="Pfam" id="PF00205">
    <property type="entry name" value="TPP_enzyme_M"/>
    <property type="match status" value="1"/>
</dbReference>
<dbReference type="PROSITE" id="PS00187">
    <property type="entry name" value="TPP_ENZYMES"/>
    <property type="match status" value="1"/>
</dbReference>
<dbReference type="STRING" id="100225.SAMN05421595_1395"/>
<comment type="cofactor">
    <cofactor evidence="1">
        <name>thiamine diphosphate</name>
        <dbReference type="ChEBI" id="CHEBI:58937"/>
    </cofactor>
</comment>
<dbReference type="InterPro" id="IPR012001">
    <property type="entry name" value="Thiamin_PyroP_enz_TPP-bd_dom"/>
</dbReference>
<dbReference type="GO" id="GO:0009097">
    <property type="term" value="P:isoleucine biosynthetic process"/>
    <property type="evidence" value="ECO:0007669"/>
    <property type="project" value="TreeGrafter"/>
</dbReference>
<dbReference type="SUPFAM" id="SSF52467">
    <property type="entry name" value="DHS-like NAD/FAD-binding domain"/>
    <property type="match status" value="1"/>
</dbReference>
<keyword evidence="3 4" id="KW-0786">Thiamine pyrophosphate</keyword>
<evidence type="ECO:0000256" key="3">
    <source>
        <dbReference type="ARBA" id="ARBA00023052"/>
    </source>
</evidence>
<feature type="domain" description="Thiamine pyrophosphate enzyme N-terminal TPP-binding" evidence="8">
    <location>
        <begin position="25"/>
        <end position="134"/>
    </location>
</feature>
<dbReference type="AlphaFoldDB" id="K6V5T0"/>
<evidence type="ECO:0000313" key="9">
    <source>
        <dbReference type="EMBL" id="GAB77558.1"/>
    </source>
</evidence>
<dbReference type="NCBIfam" id="NF005470">
    <property type="entry name" value="PRK07064.1"/>
    <property type="match status" value="1"/>
</dbReference>
<proteinExistence type="inferred from homology"/>
<name>K6V5T0_9MICO</name>
<evidence type="ECO:0000259" key="7">
    <source>
        <dbReference type="Pfam" id="PF02775"/>
    </source>
</evidence>
<dbReference type="RefSeq" id="WP_006502310.1">
    <property type="nucleotide sequence ID" value="NZ_BAGZ01000005.1"/>
</dbReference>
<dbReference type="PANTHER" id="PTHR18968:SF13">
    <property type="entry name" value="ACETOLACTATE SYNTHASE CATALYTIC SUBUNIT, MITOCHONDRIAL"/>
    <property type="match status" value="1"/>
</dbReference>
<evidence type="ECO:0000256" key="5">
    <source>
        <dbReference type="SAM" id="MobiDB-lite"/>
    </source>
</evidence>
<feature type="region of interest" description="Disordered" evidence="5">
    <location>
        <begin position="1"/>
        <end position="23"/>
    </location>
</feature>
<dbReference type="SUPFAM" id="SSF52518">
    <property type="entry name" value="Thiamin diphosphate-binding fold (THDP-binding)"/>
    <property type="match status" value="2"/>
</dbReference>
<evidence type="ECO:0000313" key="10">
    <source>
        <dbReference type="Proteomes" id="UP000008495"/>
    </source>
</evidence>
<dbReference type="GO" id="GO:0003984">
    <property type="term" value="F:acetolactate synthase activity"/>
    <property type="evidence" value="ECO:0007669"/>
    <property type="project" value="TreeGrafter"/>
</dbReference>
<organism evidence="9 10">
    <name type="scientific">Austwickia chelonae NBRC 105200</name>
    <dbReference type="NCBI Taxonomy" id="1184607"/>
    <lineage>
        <taxon>Bacteria</taxon>
        <taxon>Bacillati</taxon>
        <taxon>Actinomycetota</taxon>
        <taxon>Actinomycetes</taxon>
        <taxon>Micrococcales</taxon>
        <taxon>Dermatophilaceae</taxon>
        <taxon>Austwickia</taxon>
    </lineage>
</organism>